<keyword evidence="3 5" id="KW-1133">Transmembrane helix</keyword>
<evidence type="ECO:0000256" key="2">
    <source>
        <dbReference type="ARBA" id="ARBA00022692"/>
    </source>
</evidence>
<evidence type="ECO:0000256" key="1">
    <source>
        <dbReference type="ARBA" id="ARBA00004370"/>
    </source>
</evidence>
<dbReference type="InterPro" id="IPR019427">
    <property type="entry name" value="7TM_GPCR_serpentine_rcpt_Srw"/>
</dbReference>
<dbReference type="PROSITE" id="PS50262">
    <property type="entry name" value="G_PROTEIN_RECEP_F1_2"/>
    <property type="match status" value="1"/>
</dbReference>
<evidence type="ECO:0000259" key="6">
    <source>
        <dbReference type="PROSITE" id="PS50262"/>
    </source>
</evidence>
<comment type="subcellular location">
    <subcellularLocation>
        <location evidence="1">Membrane</location>
    </subcellularLocation>
</comment>
<dbReference type="GO" id="GO:0016020">
    <property type="term" value="C:membrane"/>
    <property type="evidence" value="ECO:0007669"/>
    <property type="project" value="UniProtKB-SubCell"/>
</dbReference>
<dbReference type="PANTHER" id="PTHR47321:SF1">
    <property type="entry name" value="G-PROTEIN COUPLED RECEPTORS FAMILY 1 PROFILE DOMAIN-CONTAINING PROTEIN-RELATED"/>
    <property type="match status" value="1"/>
</dbReference>
<feature type="transmembrane region" description="Helical" evidence="5">
    <location>
        <begin position="178"/>
        <end position="198"/>
    </location>
</feature>
<accession>A0A1I7TY39</accession>
<dbReference type="SUPFAM" id="SSF81321">
    <property type="entry name" value="Family A G protein-coupled receptor-like"/>
    <property type="match status" value="1"/>
</dbReference>
<feature type="transmembrane region" description="Helical" evidence="5">
    <location>
        <begin position="6"/>
        <end position="25"/>
    </location>
</feature>
<protein>
    <submittedName>
        <fullName evidence="8">G_PROTEIN_RECEP_F1_2 domain-containing protein</fullName>
    </submittedName>
</protein>
<keyword evidence="4 5" id="KW-0472">Membrane</keyword>
<dbReference type="Proteomes" id="UP000095282">
    <property type="component" value="Unplaced"/>
</dbReference>
<name>A0A1I7TY39_9PELO</name>
<dbReference type="AlphaFoldDB" id="A0A1I7TY39"/>
<keyword evidence="7" id="KW-1185">Reference proteome</keyword>
<dbReference type="PANTHER" id="PTHR47321">
    <property type="entry name" value="SERPENTINE RECEPTOR, CLASS W"/>
    <property type="match status" value="1"/>
</dbReference>
<dbReference type="WBParaSite" id="Csp11.Scaffold629.g12953.t1">
    <property type="protein sequence ID" value="Csp11.Scaffold629.g12953.t1"/>
    <property type="gene ID" value="Csp11.Scaffold629.g12953"/>
</dbReference>
<organism evidence="7 8">
    <name type="scientific">Caenorhabditis tropicalis</name>
    <dbReference type="NCBI Taxonomy" id="1561998"/>
    <lineage>
        <taxon>Eukaryota</taxon>
        <taxon>Metazoa</taxon>
        <taxon>Ecdysozoa</taxon>
        <taxon>Nematoda</taxon>
        <taxon>Chromadorea</taxon>
        <taxon>Rhabditida</taxon>
        <taxon>Rhabditina</taxon>
        <taxon>Rhabditomorpha</taxon>
        <taxon>Rhabditoidea</taxon>
        <taxon>Rhabditidae</taxon>
        <taxon>Peloderinae</taxon>
        <taxon>Caenorhabditis</taxon>
    </lineage>
</organism>
<keyword evidence="2 5" id="KW-0812">Transmembrane</keyword>
<feature type="transmembrane region" description="Helical" evidence="5">
    <location>
        <begin position="138"/>
        <end position="158"/>
    </location>
</feature>
<evidence type="ECO:0000313" key="8">
    <source>
        <dbReference type="WBParaSite" id="Csp11.Scaffold629.g12953.t1"/>
    </source>
</evidence>
<feature type="transmembrane region" description="Helical" evidence="5">
    <location>
        <begin position="97"/>
        <end position="117"/>
    </location>
</feature>
<reference evidence="8" key="1">
    <citation type="submission" date="2016-11" db="UniProtKB">
        <authorList>
            <consortium name="WormBaseParasite"/>
        </authorList>
    </citation>
    <scope>IDENTIFICATION</scope>
</reference>
<evidence type="ECO:0000256" key="4">
    <source>
        <dbReference type="ARBA" id="ARBA00023136"/>
    </source>
</evidence>
<dbReference type="InterPro" id="IPR017452">
    <property type="entry name" value="GPCR_Rhodpsn_7TM"/>
</dbReference>
<dbReference type="GO" id="GO:0008528">
    <property type="term" value="F:G protein-coupled peptide receptor activity"/>
    <property type="evidence" value="ECO:0007669"/>
    <property type="project" value="InterPro"/>
</dbReference>
<feature type="domain" description="G-protein coupled receptors family 1 profile" evidence="6">
    <location>
        <begin position="1"/>
        <end position="194"/>
    </location>
</feature>
<proteinExistence type="predicted"/>
<evidence type="ECO:0000313" key="7">
    <source>
        <dbReference type="Proteomes" id="UP000095282"/>
    </source>
</evidence>
<dbReference type="Gene3D" id="1.20.1070.10">
    <property type="entry name" value="Rhodopsin 7-helix transmembrane proteins"/>
    <property type="match status" value="1"/>
</dbReference>
<dbReference type="Pfam" id="PF10324">
    <property type="entry name" value="7TM_GPCR_Srw"/>
    <property type="match status" value="1"/>
</dbReference>
<evidence type="ECO:0000256" key="5">
    <source>
        <dbReference type="SAM" id="Phobius"/>
    </source>
</evidence>
<sequence length="235" mass="26656">MSRQCSGFLVLYIAAVRAFSIIFPLSNFGERLMKPKSGFIVVFSSVIVFSIWSFAYFLQASFKAVPYCYEERASYVPYALVRNDKFEATYLFIDGSISLFICLLYVILAVALVIAIFKISKRKRAFGNDKGSNPSLMIIFMAGTVFLSQFSYAALYLFNYFFLQGYEDQKVFIDLDSLALTLFLVNSAVHAFICFLMSSQYRDTVVGMICVKKIRKEITKPVDNTINSISDSLKT</sequence>
<feature type="transmembrane region" description="Helical" evidence="5">
    <location>
        <begin position="37"/>
        <end position="57"/>
    </location>
</feature>
<evidence type="ECO:0000256" key="3">
    <source>
        <dbReference type="ARBA" id="ARBA00022989"/>
    </source>
</evidence>